<proteinExistence type="predicted"/>
<reference evidence="3" key="1">
    <citation type="submission" date="2016-11" db="UniProtKB">
        <authorList>
            <consortium name="WormBaseParasite"/>
        </authorList>
    </citation>
    <scope>IDENTIFICATION</scope>
</reference>
<sequence length="260" mass="26550">MIRRPSRGIPSPHPQLPPQLQALNEFPEPAARCRHQEARAAPAPSRRSGASSAASQGANRRQGASRSGAGRGQVPHTAGRRGDLTALANAAAAASGSAAPVTSQAAPTRATTRRHPASSARRSSADVGEFRATLQTAGRWRRPGGANAAGCGRLHRRRLPGRRSRTGRREARGAAAAAGAFAQSGRSGGRRLQSRRQPVGQAARSVADAPADVLDGEVGDAELQRLADLPVGVCQEAAGLAAGGATCWRAGAATNGSTEA</sequence>
<keyword evidence="2" id="KW-1185">Reference proteome</keyword>
<dbReference type="AlphaFoldDB" id="A0A1I8F882"/>
<feature type="region of interest" description="Disordered" evidence="1">
    <location>
        <begin position="160"/>
        <end position="208"/>
    </location>
</feature>
<accession>A0A1I8F882</accession>
<evidence type="ECO:0000313" key="3">
    <source>
        <dbReference type="WBParaSite" id="maker-unitig_24296-snap-gene-0.2-mRNA-1"/>
    </source>
</evidence>
<name>A0A1I8F882_9PLAT</name>
<evidence type="ECO:0000313" key="2">
    <source>
        <dbReference type="Proteomes" id="UP000095280"/>
    </source>
</evidence>
<feature type="compositionally biased region" description="Low complexity" evidence="1">
    <location>
        <begin position="173"/>
        <end position="185"/>
    </location>
</feature>
<feature type="region of interest" description="Disordered" evidence="1">
    <location>
        <begin position="26"/>
        <end position="129"/>
    </location>
</feature>
<feature type="compositionally biased region" description="Low complexity" evidence="1">
    <location>
        <begin position="86"/>
        <end position="110"/>
    </location>
</feature>
<feature type="region of interest" description="Disordered" evidence="1">
    <location>
        <begin position="1"/>
        <end position="20"/>
    </location>
</feature>
<dbReference type="WBParaSite" id="maker-unitig_24296-snap-gene-0.2-mRNA-1">
    <property type="protein sequence ID" value="maker-unitig_24296-snap-gene-0.2-mRNA-1"/>
    <property type="gene ID" value="maker-unitig_24296-snap-gene-0.2"/>
</dbReference>
<protein>
    <submittedName>
        <fullName evidence="3">LigA</fullName>
    </submittedName>
</protein>
<dbReference type="Proteomes" id="UP000095280">
    <property type="component" value="Unplaced"/>
</dbReference>
<evidence type="ECO:0000256" key="1">
    <source>
        <dbReference type="SAM" id="MobiDB-lite"/>
    </source>
</evidence>
<feature type="compositionally biased region" description="Low complexity" evidence="1">
    <location>
        <begin position="39"/>
        <end position="68"/>
    </location>
</feature>
<organism evidence="2 3">
    <name type="scientific">Macrostomum lignano</name>
    <dbReference type="NCBI Taxonomy" id="282301"/>
    <lineage>
        <taxon>Eukaryota</taxon>
        <taxon>Metazoa</taxon>
        <taxon>Spiralia</taxon>
        <taxon>Lophotrochozoa</taxon>
        <taxon>Platyhelminthes</taxon>
        <taxon>Rhabditophora</taxon>
        <taxon>Macrostomorpha</taxon>
        <taxon>Macrostomida</taxon>
        <taxon>Macrostomidae</taxon>
        <taxon>Macrostomum</taxon>
    </lineage>
</organism>